<dbReference type="GO" id="GO:0005198">
    <property type="term" value="F:structural molecule activity"/>
    <property type="evidence" value="ECO:0007669"/>
    <property type="project" value="InterPro"/>
</dbReference>
<dbReference type="PRINTS" id="PR01077">
    <property type="entry name" value="CLAUDIN"/>
</dbReference>
<keyword evidence="9 10" id="KW-0472">Membrane</keyword>
<sequence>MWPQAAQRSRRYKSENGRKGSLRFRWWYILVGRNIMGSTPCQVLACIICFVALLGFTITTAYPVWKISAKGPTVLAAIVYQGLWLKCVGNSMGSQVCRLHNTIFLYIQVAQAVMIVSMLLSLLGIVVALMGMKCSRISGNDERIKGRIVAIGGILNIVAGMSKKMFKLFEFGISLYIGWGSSVLAFVGGVMLTTSFTCCKLNMPRIPRTGYSAATK</sequence>
<reference evidence="11" key="1">
    <citation type="submission" date="2025-08" db="UniProtKB">
        <authorList>
            <consortium name="Ensembl"/>
        </authorList>
    </citation>
    <scope>IDENTIFICATION</scope>
</reference>
<evidence type="ECO:0000256" key="6">
    <source>
        <dbReference type="ARBA" id="ARBA00022692"/>
    </source>
</evidence>
<proteinExistence type="inferred from homology"/>
<keyword evidence="8 10" id="KW-1133">Transmembrane helix</keyword>
<feature type="transmembrane region" description="Helical" evidence="10">
    <location>
        <begin position="43"/>
        <end position="65"/>
    </location>
</feature>
<comment type="subcellular location">
    <subcellularLocation>
        <location evidence="1">Cell junction</location>
        <location evidence="1">Tight junction</location>
    </subcellularLocation>
    <subcellularLocation>
        <location evidence="2">Cell membrane</location>
        <topology evidence="2">Multi-pass membrane protein</topology>
    </subcellularLocation>
</comment>
<dbReference type="InterPro" id="IPR006187">
    <property type="entry name" value="Claudin"/>
</dbReference>
<feature type="transmembrane region" description="Helical" evidence="10">
    <location>
        <begin position="144"/>
        <end position="161"/>
    </location>
</feature>
<evidence type="ECO:0000256" key="7">
    <source>
        <dbReference type="ARBA" id="ARBA00022949"/>
    </source>
</evidence>
<keyword evidence="5" id="KW-1003">Cell membrane</keyword>
<evidence type="ECO:0000256" key="4">
    <source>
        <dbReference type="ARBA" id="ARBA00022427"/>
    </source>
</evidence>
<dbReference type="PANTHER" id="PTHR12002">
    <property type="entry name" value="CLAUDIN"/>
    <property type="match status" value="1"/>
</dbReference>
<evidence type="ECO:0000313" key="12">
    <source>
        <dbReference type="Proteomes" id="UP000694388"/>
    </source>
</evidence>
<organism evidence="11 12">
    <name type="scientific">Eptatretus burgeri</name>
    <name type="common">Inshore hagfish</name>
    <dbReference type="NCBI Taxonomy" id="7764"/>
    <lineage>
        <taxon>Eukaryota</taxon>
        <taxon>Metazoa</taxon>
        <taxon>Chordata</taxon>
        <taxon>Craniata</taxon>
        <taxon>Vertebrata</taxon>
        <taxon>Cyclostomata</taxon>
        <taxon>Myxini</taxon>
        <taxon>Myxiniformes</taxon>
        <taxon>Myxinidae</taxon>
        <taxon>Eptatretinae</taxon>
        <taxon>Eptatretus</taxon>
    </lineage>
</organism>
<dbReference type="Ensembl" id="ENSEBUT00000002874.1">
    <property type="protein sequence ID" value="ENSEBUP00000002519.1"/>
    <property type="gene ID" value="ENSEBUG00000001928.1"/>
</dbReference>
<dbReference type="InterPro" id="IPR004031">
    <property type="entry name" value="PMP22/EMP/MP20/Claudin"/>
</dbReference>
<feature type="transmembrane region" description="Helical" evidence="10">
    <location>
        <begin position="173"/>
        <end position="198"/>
    </location>
</feature>
<evidence type="ECO:0000256" key="2">
    <source>
        <dbReference type="ARBA" id="ARBA00004651"/>
    </source>
</evidence>
<feature type="transmembrane region" description="Helical" evidence="10">
    <location>
        <begin position="103"/>
        <end position="132"/>
    </location>
</feature>
<dbReference type="Gene3D" id="1.20.140.150">
    <property type="match status" value="1"/>
</dbReference>
<evidence type="ECO:0000256" key="1">
    <source>
        <dbReference type="ARBA" id="ARBA00004435"/>
    </source>
</evidence>
<dbReference type="Pfam" id="PF00822">
    <property type="entry name" value="PMP22_Claudin"/>
    <property type="match status" value="1"/>
</dbReference>
<evidence type="ECO:0000256" key="8">
    <source>
        <dbReference type="ARBA" id="ARBA00022989"/>
    </source>
</evidence>
<evidence type="ECO:0000313" key="11">
    <source>
        <dbReference type="Ensembl" id="ENSEBUP00000002519.1"/>
    </source>
</evidence>
<evidence type="ECO:0000256" key="5">
    <source>
        <dbReference type="ARBA" id="ARBA00022475"/>
    </source>
</evidence>
<dbReference type="AlphaFoldDB" id="A0A8C4N7L6"/>
<dbReference type="Proteomes" id="UP000694388">
    <property type="component" value="Unplaced"/>
</dbReference>
<keyword evidence="7" id="KW-0965">Cell junction</keyword>
<keyword evidence="6 10" id="KW-0812">Transmembrane</keyword>
<name>A0A8C4N7L6_EPTBU</name>
<evidence type="ECO:0000256" key="3">
    <source>
        <dbReference type="ARBA" id="ARBA00008295"/>
    </source>
</evidence>
<keyword evidence="12" id="KW-1185">Reference proteome</keyword>
<keyword evidence="4" id="KW-0796">Tight junction</keyword>
<dbReference type="GO" id="GO:0005886">
    <property type="term" value="C:plasma membrane"/>
    <property type="evidence" value="ECO:0007669"/>
    <property type="project" value="UniProtKB-SubCell"/>
</dbReference>
<evidence type="ECO:0000256" key="9">
    <source>
        <dbReference type="ARBA" id="ARBA00023136"/>
    </source>
</evidence>
<dbReference type="GO" id="GO:0005923">
    <property type="term" value="C:bicellular tight junction"/>
    <property type="evidence" value="ECO:0007669"/>
    <property type="project" value="UniProtKB-SubCell"/>
</dbReference>
<reference evidence="11" key="2">
    <citation type="submission" date="2025-09" db="UniProtKB">
        <authorList>
            <consortium name="Ensembl"/>
        </authorList>
    </citation>
    <scope>IDENTIFICATION</scope>
</reference>
<evidence type="ECO:0000256" key="10">
    <source>
        <dbReference type="SAM" id="Phobius"/>
    </source>
</evidence>
<comment type="similarity">
    <text evidence="3">Belongs to the claudin family.</text>
</comment>
<accession>A0A8C4N7L6</accession>
<protein>
    <recommendedName>
        <fullName evidence="13">Claudin</fullName>
    </recommendedName>
</protein>
<evidence type="ECO:0008006" key="13">
    <source>
        <dbReference type="Google" id="ProtNLM"/>
    </source>
</evidence>